<dbReference type="Proteomes" id="UP000475385">
    <property type="component" value="Unassembled WGS sequence"/>
</dbReference>
<name>A0A6M1LMK4_9PROT</name>
<dbReference type="GO" id="GO:0005886">
    <property type="term" value="C:plasma membrane"/>
    <property type="evidence" value="ECO:0007669"/>
    <property type="project" value="InterPro"/>
</dbReference>
<keyword evidence="2" id="KW-1133">Transmembrane helix</keyword>
<evidence type="ECO:0000256" key="1">
    <source>
        <dbReference type="SAM" id="MobiDB-lite"/>
    </source>
</evidence>
<keyword evidence="4" id="KW-1185">Reference proteome</keyword>
<reference evidence="3 4" key="1">
    <citation type="submission" date="2020-02" db="EMBL/GenBank/DDBJ databases">
        <authorList>
            <person name="Kim H.M."/>
            <person name="Jeon C.O."/>
        </authorList>
    </citation>
    <scope>NUCLEOTIDE SEQUENCE [LARGE SCALE GENOMIC DNA]</scope>
    <source>
        <strain evidence="3 4">PeD5</strain>
    </source>
</reference>
<feature type="transmembrane region" description="Helical" evidence="2">
    <location>
        <begin position="44"/>
        <end position="63"/>
    </location>
</feature>
<evidence type="ECO:0000256" key="2">
    <source>
        <dbReference type="SAM" id="Phobius"/>
    </source>
</evidence>
<reference evidence="3 4" key="2">
    <citation type="submission" date="2020-03" db="EMBL/GenBank/DDBJ databases">
        <title>Roseomonas stagni sp. nov., isolated from pond water in Japan.</title>
        <authorList>
            <person name="Furuhata K."/>
            <person name="Miyamoto H."/>
            <person name="Goto K."/>
        </authorList>
    </citation>
    <scope>NUCLEOTIDE SEQUENCE [LARGE SCALE GENOMIC DNA]</scope>
    <source>
        <strain evidence="3 4">PeD5</strain>
    </source>
</reference>
<dbReference type="EMBL" id="JAAIKB010000006">
    <property type="protein sequence ID" value="NGM21596.1"/>
    <property type="molecule type" value="Genomic_DNA"/>
</dbReference>
<dbReference type="GO" id="GO:0008556">
    <property type="term" value="F:P-type potassium transmembrane transporter activity"/>
    <property type="evidence" value="ECO:0007669"/>
    <property type="project" value="InterPro"/>
</dbReference>
<comment type="caution">
    <text evidence="3">The sequence shown here is derived from an EMBL/GenBank/DDBJ whole genome shotgun (WGS) entry which is preliminary data.</text>
</comment>
<organism evidence="3 4">
    <name type="scientific">Falsiroseomonas algicola</name>
    <dbReference type="NCBI Taxonomy" id="2716930"/>
    <lineage>
        <taxon>Bacteria</taxon>
        <taxon>Pseudomonadati</taxon>
        <taxon>Pseudomonadota</taxon>
        <taxon>Alphaproteobacteria</taxon>
        <taxon>Acetobacterales</taxon>
        <taxon>Roseomonadaceae</taxon>
        <taxon>Falsiroseomonas</taxon>
    </lineage>
</organism>
<dbReference type="AlphaFoldDB" id="A0A6M1LMK4"/>
<sequence length="68" mass="7259">MAAILTGSLPDARPSPAGARRRPVRRDGRLCGGLRPGLTAMTELILGGIVVALLLPYLLWALLRPEDL</sequence>
<evidence type="ECO:0000313" key="3">
    <source>
        <dbReference type="EMBL" id="NGM21596.1"/>
    </source>
</evidence>
<dbReference type="Pfam" id="PF09604">
    <property type="entry name" value="Potass_KdpF"/>
    <property type="match status" value="1"/>
</dbReference>
<keyword evidence="2" id="KW-0812">Transmembrane</keyword>
<proteinExistence type="predicted"/>
<protein>
    <submittedName>
        <fullName evidence="3">Potassium-transporting ATPase subunit F</fullName>
    </submittedName>
</protein>
<dbReference type="InterPro" id="IPR011726">
    <property type="entry name" value="KdpF"/>
</dbReference>
<dbReference type="RefSeq" id="WP_164695501.1">
    <property type="nucleotide sequence ID" value="NZ_JAAIKB010000006.1"/>
</dbReference>
<keyword evidence="2" id="KW-0472">Membrane</keyword>
<gene>
    <name evidence="3" type="ORF">G3576_16350</name>
</gene>
<evidence type="ECO:0000313" key="4">
    <source>
        <dbReference type="Proteomes" id="UP000475385"/>
    </source>
</evidence>
<accession>A0A6M1LMK4</accession>
<feature type="region of interest" description="Disordered" evidence="1">
    <location>
        <begin position="1"/>
        <end position="24"/>
    </location>
</feature>